<keyword evidence="9" id="KW-1185">Reference proteome</keyword>
<evidence type="ECO:0000256" key="5">
    <source>
        <dbReference type="ARBA" id="ARBA00024993"/>
    </source>
</evidence>
<evidence type="ECO:0000256" key="6">
    <source>
        <dbReference type="ARBA" id="ARBA00048348"/>
    </source>
</evidence>
<feature type="binding site" evidence="7">
    <location>
        <position position="74"/>
    </location>
    <ligand>
        <name>Zn(2+)</name>
        <dbReference type="ChEBI" id="CHEBI:29105"/>
    </ligand>
</feature>
<evidence type="ECO:0000256" key="4">
    <source>
        <dbReference type="ARBA" id="ARBA00022833"/>
    </source>
</evidence>
<dbReference type="PANTHER" id="PTHR43175">
    <property type="entry name" value="CARBONIC ANHYDRASE"/>
    <property type="match status" value="1"/>
</dbReference>
<evidence type="ECO:0000256" key="1">
    <source>
        <dbReference type="ARBA" id="ARBA00006217"/>
    </source>
</evidence>
<evidence type="ECO:0000256" key="2">
    <source>
        <dbReference type="ARBA" id="ARBA00012925"/>
    </source>
</evidence>
<evidence type="ECO:0000313" key="8">
    <source>
        <dbReference type="EMBL" id="GFH35100.1"/>
    </source>
</evidence>
<evidence type="ECO:0000313" key="9">
    <source>
        <dbReference type="Proteomes" id="UP000484988"/>
    </source>
</evidence>
<dbReference type="Proteomes" id="UP000484988">
    <property type="component" value="Unassembled WGS sequence"/>
</dbReference>
<comment type="caution">
    <text evidence="8">The sequence shown here is derived from an EMBL/GenBank/DDBJ whole genome shotgun (WGS) entry which is preliminary data.</text>
</comment>
<dbReference type="SUPFAM" id="SSF53056">
    <property type="entry name" value="beta-carbonic anhydrase, cab"/>
    <property type="match status" value="1"/>
</dbReference>
<sequence>MTLFVRSHGEPAGLVTITVRDMSTSPQLPAESAVASGTVTDRLVEANQDYASGFTDPGMDARPVLQVAVVACMDARLDLHAALGLELGDCHTIRNAGGAVTDDVIRSLTISQRALGTRSVVLIHHTGCGLESLTEDFRHELEAEVGQRPSWAVEAFRDVDQDVRQSMQRVRTSPFLLHTDDVRGFVFDVKSGLLREIAPTG</sequence>
<dbReference type="AlphaFoldDB" id="A0A6A0AQ22"/>
<dbReference type="InterPro" id="IPR001765">
    <property type="entry name" value="Carbonic_anhydrase"/>
</dbReference>
<dbReference type="PANTHER" id="PTHR43175:SF3">
    <property type="entry name" value="CARBON DISULFIDE HYDROLASE"/>
    <property type="match status" value="1"/>
</dbReference>
<dbReference type="GO" id="GO:0008270">
    <property type="term" value="F:zinc ion binding"/>
    <property type="evidence" value="ECO:0007669"/>
    <property type="project" value="InterPro"/>
</dbReference>
<dbReference type="Gene3D" id="3.40.1050.10">
    <property type="entry name" value="Carbonic anhydrase"/>
    <property type="match status" value="1"/>
</dbReference>
<keyword evidence="3 7" id="KW-0479">Metal-binding</keyword>
<dbReference type="Pfam" id="PF00484">
    <property type="entry name" value="Pro_CA"/>
    <property type="match status" value="1"/>
</dbReference>
<feature type="binding site" evidence="7">
    <location>
        <position position="128"/>
    </location>
    <ligand>
        <name>Zn(2+)</name>
        <dbReference type="ChEBI" id="CHEBI:29105"/>
    </ligand>
</feature>
<comment type="function">
    <text evidence="5">Catalyzes the reversible hydration of carbon dioxide to form bicarbonate.</text>
</comment>
<name>A0A6A0AQ22_9ACTN</name>
<keyword evidence="4 7" id="KW-0862">Zinc</keyword>
<dbReference type="EC" id="4.2.1.1" evidence="2"/>
<gene>
    <name evidence="8" type="ORF">SCWH03_13140</name>
</gene>
<evidence type="ECO:0000256" key="7">
    <source>
        <dbReference type="PIRSR" id="PIRSR601765-1"/>
    </source>
</evidence>
<feature type="binding site" evidence="7">
    <location>
        <position position="125"/>
    </location>
    <ligand>
        <name>Zn(2+)</name>
        <dbReference type="ChEBI" id="CHEBI:29105"/>
    </ligand>
</feature>
<accession>A0A6A0AQ22</accession>
<dbReference type="SMART" id="SM00947">
    <property type="entry name" value="Pro_CA"/>
    <property type="match status" value="1"/>
</dbReference>
<comment type="similarity">
    <text evidence="1">Belongs to the beta-class carbonic anhydrase family.</text>
</comment>
<organism evidence="8 9">
    <name type="scientific">Streptomyces pacificus</name>
    <dbReference type="NCBI Taxonomy" id="2705029"/>
    <lineage>
        <taxon>Bacteria</taxon>
        <taxon>Bacillati</taxon>
        <taxon>Actinomycetota</taxon>
        <taxon>Actinomycetes</taxon>
        <taxon>Kitasatosporales</taxon>
        <taxon>Streptomycetaceae</taxon>
        <taxon>Streptomyces</taxon>
    </lineage>
</organism>
<reference evidence="8 9" key="1">
    <citation type="submission" date="2020-02" db="EMBL/GenBank/DDBJ databases">
        <title>Whole Genome Shotgun Sequence of Streptomyces sp. strain CWH03.</title>
        <authorList>
            <person name="Dohra H."/>
            <person name="Kodani S."/>
            <person name="Yamamura H."/>
        </authorList>
    </citation>
    <scope>NUCLEOTIDE SEQUENCE [LARGE SCALE GENOMIC DNA]</scope>
    <source>
        <strain evidence="8 9">CWH03</strain>
    </source>
</reference>
<dbReference type="InterPro" id="IPR036874">
    <property type="entry name" value="Carbonic_anhydrase_sf"/>
</dbReference>
<dbReference type="CDD" id="cd03379">
    <property type="entry name" value="beta_CA_cladeD"/>
    <property type="match status" value="1"/>
</dbReference>
<dbReference type="EMBL" id="BLLG01000003">
    <property type="protein sequence ID" value="GFH35100.1"/>
    <property type="molecule type" value="Genomic_DNA"/>
</dbReference>
<proteinExistence type="inferred from homology"/>
<feature type="binding site" evidence="7">
    <location>
        <position position="72"/>
    </location>
    <ligand>
        <name>Zn(2+)</name>
        <dbReference type="ChEBI" id="CHEBI:29105"/>
    </ligand>
</feature>
<protein>
    <recommendedName>
        <fullName evidence="2">carbonic anhydrase</fullName>
        <ecNumber evidence="2">4.2.1.1</ecNumber>
    </recommendedName>
</protein>
<comment type="cofactor">
    <cofactor evidence="7">
        <name>Zn(2+)</name>
        <dbReference type="ChEBI" id="CHEBI:29105"/>
    </cofactor>
    <text evidence="7">Binds 1 zinc ion per subunit.</text>
</comment>
<evidence type="ECO:0000256" key="3">
    <source>
        <dbReference type="ARBA" id="ARBA00022723"/>
    </source>
</evidence>
<comment type="catalytic activity">
    <reaction evidence="6">
        <text>hydrogencarbonate + H(+) = CO2 + H2O</text>
        <dbReference type="Rhea" id="RHEA:10748"/>
        <dbReference type="ChEBI" id="CHEBI:15377"/>
        <dbReference type="ChEBI" id="CHEBI:15378"/>
        <dbReference type="ChEBI" id="CHEBI:16526"/>
        <dbReference type="ChEBI" id="CHEBI:17544"/>
        <dbReference type="EC" id="4.2.1.1"/>
    </reaction>
</comment>
<dbReference type="GO" id="GO:0004089">
    <property type="term" value="F:carbonate dehydratase activity"/>
    <property type="evidence" value="ECO:0007669"/>
    <property type="project" value="UniProtKB-EC"/>
</dbReference>